<dbReference type="AlphaFoldDB" id="A0A168KEM9"/>
<dbReference type="GO" id="GO:0005634">
    <property type="term" value="C:nucleus"/>
    <property type="evidence" value="ECO:0007669"/>
    <property type="project" value="TreeGrafter"/>
</dbReference>
<dbReference type="InterPro" id="IPR023214">
    <property type="entry name" value="HAD_sf"/>
</dbReference>
<evidence type="ECO:0000313" key="1">
    <source>
        <dbReference type="EMBL" id="OAA81593.1"/>
    </source>
</evidence>
<proteinExistence type="predicted"/>
<comment type="caution">
    <text evidence="1">The sequence shown here is derived from an EMBL/GenBank/DDBJ whole genome shotgun (WGS) entry which is preliminary data.</text>
</comment>
<dbReference type="InterPro" id="IPR036412">
    <property type="entry name" value="HAD-like_sf"/>
</dbReference>
<dbReference type="OrthoDB" id="444127at2759"/>
<accession>A0A168KEM9</accession>
<gene>
    <name evidence="1" type="ORF">LEL_01138</name>
</gene>
<dbReference type="STRING" id="1081108.A0A168KEM9"/>
<evidence type="ECO:0000313" key="2">
    <source>
        <dbReference type="Proteomes" id="UP000076881"/>
    </source>
</evidence>
<dbReference type="Gene3D" id="1.10.150.720">
    <property type="entry name" value="Haloacid dehalogenase-like hydrolase"/>
    <property type="match status" value="1"/>
</dbReference>
<dbReference type="Proteomes" id="UP000076881">
    <property type="component" value="Unassembled WGS sequence"/>
</dbReference>
<dbReference type="EMBL" id="AZHF01000001">
    <property type="protein sequence ID" value="OAA81593.1"/>
    <property type="molecule type" value="Genomic_DNA"/>
</dbReference>
<dbReference type="Pfam" id="PF00702">
    <property type="entry name" value="Hydrolase"/>
    <property type="match status" value="1"/>
</dbReference>
<dbReference type="InterPro" id="IPR051828">
    <property type="entry name" value="HAD-like_hydrolase_domain"/>
</dbReference>
<protein>
    <submittedName>
        <fullName evidence="1">Haloacid dehalogenase</fullName>
    </submittedName>
</protein>
<organism evidence="1 2">
    <name type="scientific">Akanthomyces lecanii RCEF 1005</name>
    <dbReference type="NCBI Taxonomy" id="1081108"/>
    <lineage>
        <taxon>Eukaryota</taxon>
        <taxon>Fungi</taxon>
        <taxon>Dikarya</taxon>
        <taxon>Ascomycota</taxon>
        <taxon>Pezizomycotina</taxon>
        <taxon>Sordariomycetes</taxon>
        <taxon>Hypocreomycetidae</taxon>
        <taxon>Hypocreales</taxon>
        <taxon>Cordycipitaceae</taxon>
        <taxon>Akanthomyces</taxon>
        <taxon>Cordyceps confragosa</taxon>
    </lineage>
</organism>
<sequence length="304" mass="33652">MAKRNLLLCFDAFGTLFTPKGSVVQQYAHVARQCGIADFSDNQLEAHLMAAIRQERRLNPNYGKATGLGATRWWTNIIHTTFAPLIRENQPFPPALVPSLIRRFASDEGYEAQPDLVPALRALRRPKSQHGLDRVVIGVVTNSDDRVPSILSSLGLNVSPLRYGSEEAASPRPGDVYDVDFHCMSYDVGYEKPDVQIFNAADSMLARIITAREGEAPRLEQAQSWCKVYVGDEHAKDVVGATNAGWHPVLLDADSQASEVARLEDCPGQSLTDVFQLHPVVRVPSIRALASWLSRPEWPSNQEP</sequence>
<reference evidence="1 2" key="1">
    <citation type="journal article" date="2016" name="Genome Biol. Evol.">
        <title>Divergent and convergent evolution of fungal pathogenicity.</title>
        <authorList>
            <person name="Shang Y."/>
            <person name="Xiao G."/>
            <person name="Zheng P."/>
            <person name="Cen K."/>
            <person name="Zhan S."/>
            <person name="Wang C."/>
        </authorList>
    </citation>
    <scope>NUCLEOTIDE SEQUENCE [LARGE SCALE GENOMIC DNA]</scope>
    <source>
        <strain evidence="1 2">RCEF 1005</strain>
    </source>
</reference>
<dbReference type="SUPFAM" id="SSF56784">
    <property type="entry name" value="HAD-like"/>
    <property type="match status" value="1"/>
</dbReference>
<dbReference type="Gene3D" id="3.40.50.1000">
    <property type="entry name" value="HAD superfamily/HAD-like"/>
    <property type="match status" value="1"/>
</dbReference>
<keyword evidence="2" id="KW-1185">Reference proteome</keyword>
<dbReference type="InterPro" id="IPR044924">
    <property type="entry name" value="HAD-SF_hydro_IA_REG-2-like_cap"/>
</dbReference>
<dbReference type="PANTHER" id="PTHR46191:SF2">
    <property type="entry name" value="HALOACID DEHALOGENASE-LIKE HYDROLASE DOMAIN-CONTAINING PROTEIN 3"/>
    <property type="match status" value="1"/>
</dbReference>
<dbReference type="PANTHER" id="PTHR46191">
    <property type="match status" value="1"/>
</dbReference>
<name>A0A168KEM9_CORDF</name>